<protein>
    <submittedName>
        <fullName evidence="1">Glycosyl transferase family 2</fullName>
    </submittedName>
</protein>
<keyword evidence="1" id="KW-0808">Transferase</keyword>
<dbReference type="GO" id="GO:0016740">
    <property type="term" value="F:transferase activity"/>
    <property type="evidence" value="ECO:0007669"/>
    <property type="project" value="UniProtKB-KW"/>
</dbReference>
<evidence type="ECO:0000313" key="1">
    <source>
        <dbReference type="EMBL" id="SOH92630.1"/>
    </source>
</evidence>
<sequence length="328" mass="36687">MTAATAPILVTCMKNEGIFLLEWVAYHRAIGFDAITINTHECSDGTDLICDHLAELGLIEHVRNEVPTGANAQRNALENLLKRPDIHARDWLLHIAADEFLAISVGEGKLNDLLETMPKTADVLALHWRSLGNGQDLEWSPSMVIENWTGSRPKPPVRLDRHKSMFKPSKFQSAIDHMPKKPTTTNIEIVNSAGQILPSHSVHHAVRESYRAGPEKATWQNASIHHYALKTQDVFRLKGMRDSGAGTVDQKYAIGGKLWQRNRGGGTKCDTALRHLTETKDVLADMRADQTLSQLEKAAQGWFIARRDQMYKQDRINAETTTEGNHHG</sequence>
<dbReference type="OrthoDB" id="1997677at2"/>
<dbReference type="RefSeq" id="WP_097928198.1">
    <property type="nucleotide sequence ID" value="NZ_OCTN01000001.1"/>
</dbReference>
<keyword evidence="2" id="KW-1185">Reference proteome</keyword>
<gene>
    <name evidence="1" type="ORF">SAMN06273572_101478</name>
</gene>
<accession>A0A2C9CN59</accession>
<dbReference type="AlphaFoldDB" id="A0A2C9CN59"/>
<dbReference type="Proteomes" id="UP000220034">
    <property type="component" value="Unassembled WGS sequence"/>
</dbReference>
<proteinExistence type="predicted"/>
<reference evidence="2" key="1">
    <citation type="submission" date="2017-09" db="EMBL/GenBank/DDBJ databases">
        <authorList>
            <person name="Varghese N."/>
            <person name="Submissions S."/>
        </authorList>
    </citation>
    <scope>NUCLEOTIDE SEQUENCE [LARGE SCALE GENOMIC DNA]</scope>
    <source>
        <strain evidence="2">C7</strain>
    </source>
</reference>
<organism evidence="1 2">
    <name type="scientific">Pontivivens marinum</name>
    <dbReference type="NCBI Taxonomy" id="1690039"/>
    <lineage>
        <taxon>Bacteria</taxon>
        <taxon>Pseudomonadati</taxon>
        <taxon>Pseudomonadota</taxon>
        <taxon>Alphaproteobacteria</taxon>
        <taxon>Rhodobacterales</taxon>
        <taxon>Paracoccaceae</taxon>
        <taxon>Pontivivens</taxon>
    </lineage>
</organism>
<dbReference type="EMBL" id="OCTN01000001">
    <property type="protein sequence ID" value="SOH92630.1"/>
    <property type="molecule type" value="Genomic_DNA"/>
</dbReference>
<name>A0A2C9CN59_9RHOB</name>
<dbReference type="Pfam" id="PF13704">
    <property type="entry name" value="Glyco_tranf_2_4"/>
    <property type="match status" value="1"/>
</dbReference>
<evidence type="ECO:0000313" key="2">
    <source>
        <dbReference type="Proteomes" id="UP000220034"/>
    </source>
</evidence>